<dbReference type="Pfam" id="PF04432">
    <property type="entry name" value="FrhB_FdhB_C"/>
    <property type="match status" value="1"/>
</dbReference>
<dbReference type="InterPro" id="IPR007525">
    <property type="entry name" value="FrhB_FdhB_C"/>
</dbReference>
<name>A0A1B1UJQ4_9BRAD</name>
<feature type="domain" description="Coenzyme F420 hydrogenase/dehydrogenase beta subunit C-terminal" evidence="1">
    <location>
        <begin position="4"/>
        <end position="141"/>
    </location>
</feature>
<dbReference type="KEGG" id="bic:LMTR13_25565"/>
<organism evidence="2 3">
    <name type="scientific">Bradyrhizobium icense</name>
    <dbReference type="NCBI Taxonomy" id="1274631"/>
    <lineage>
        <taxon>Bacteria</taxon>
        <taxon>Pseudomonadati</taxon>
        <taxon>Pseudomonadota</taxon>
        <taxon>Alphaproteobacteria</taxon>
        <taxon>Hyphomicrobiales</taxon>
        <taxon>Nitrobacteraceae</taxon>
        <taxon>Bradyrhizobium</taxon>
    </lineage>
</organism>
<gene>
    <name evidence="2" type="ORF">LMTR13_25565</name>
</gene>
<proteinExistence type="predicted"/>
<evidence type="ECO:0000313" key="3">
    <source>
        <dbReference type="Proteomes" id="UP000092839"/>
    </source>
</evidence>
<dbReference type="STRING" id="1274631.LMTR13_25565"/>
<protein>
    <recommendedName>
        <fullName evidence="1">Coenzyme F420 hydrogenase/dehydrogenase beta subunit C-terminal domain-containing protein</fullName>
    </recommendedName>
</protein>
<dbReference type="AlphaFoldDB" id="A0A1B1UJQ4"/>
<evidence type="ECO:0000259" key="1">
    <source>
        <dbReference type="Pfam" id="PF04432"/>
    </source>
</evidence>
<accession>A0A1B1UJQ4</accession>
<dbReference type="Proteomes" id="UP000092839">
    <property type="component" value="Chromosome"/>
</dbReference>
<reference evidence="2 3" key="1">
    <citation type="submission" date="2016-07" db="EMBL/GenBank/DDBJ databases">
        <title>Complete genome sequence of Bradyrhizobium icense LMTR 13T, a potential inoculant strain isolated from lima bean (Phaseolus lunatus) in Peru.</title>
        <authorList>
            <person name="Ormeno-Orrillo E."/>
            <person name="Duran D."/>
            <person name="Rogel M.A."/>
            <person name="Rey L."/>
            <person name="Imperial J."/>
            <person name="Ruiz-Argueso T."/>
            <person name="Martinez-Romero E."/>
        </authorList>
    </citation>
    <scope>NUCLEOTIDE SEQUENCE [LARGE SCALE GENOMIC DNA]</scope>
    <source>
        <strain evidence="2 3">LMTR 13</strain>
    </source>
</reference>
<evidence type="ECO:0000313" key="2">
    <source>
        <dbReference type="EMBL" id="ANW03019.1"/>
    </source>
</evidence>
<dbReference type="EMBL" id="CP016428">
    <property type="protein sequence ID" value="ANW03019.1"/>
    <property type="molecule type" value="Genomic_DNA"/>
</dbReference>
<sequence>MLIMFCGGIPNAHISKAIVRHHGLDEQDVDLFRYRGEGWPGPLRVRTRDGAIYDLSYGDAWRGKKGGRKYGYKVQFCCKICPDAIGEVADISAPDGWILQEGKPIYKEAPGTNLAIVRSPAGEELLHAAISAGYLQVSPVSVNEIGQMHGGHSERKLGASAALFALWLMGQRTIRAPGTGEQTL</sequence>
<keyword evidence="3" id="KW-1185">Reference proteome</keyword>